<dbReference type="Proteomes" id="UP001212997">
    <property type="component" value="Unassembled WGS sequence"/>
</dbReference>
<organism evidence="2 3">
    <name type="scientific">Meripilus lineatus</name>
    <dbReference type="NCBI Taxonomy" id="2056292"/>
    <lineage>
        <taxon>Eukaryota</taxon>
        <taxon>Fungi</taxon>
        <taxon>Dikarya</taxon>
        <taxon>Basidiomycota</taxon>
        <taxon>Agaricomycotina</taxon>
        <taxon>Agaricomycetes</taxon>
        <taxon>Polyporales</taxon>
        <taxon>Meripilaceae</taxon>
        <taxon>Meripilus</taxon>
    </lineage>
</organism>
<comment type="caution">
    <text evidence="2">The sequence shown here is derived from an EMBL/GenBank/DDBJ whole genome shotgun (WGS) entry which is preliminary data.</text>
</comment>
<reference evidence="2" key="1">
    <citation type="submission" date="2022-07" db="EMBL/GenBank/DDBJ databases">
        <title>Genome Sequence of Physisporinus lineatus.</title>
        <authorList>
            <person name="Buettner E."/>
        </authorList>
    </citation>
    <scope>NUCLEOTIDE SEQUENCE</scope>
    <source>
        <strain evidence="2">VT162</strain>
    </source>
</reference>
<evidence type="ECO:0000313" key="3">
    <source>
        <dbReference type="Proteomes" id="UP001212997"/>
    </source>
</evidence>
<protein>
    <submittedName>
        <fullName evidence="2">Uncharacterized protein</fullName>
    </submittedName>
</protein>
<gene>
    <name evidence="2" type="ORF">NLI96_g13139</name>
</gene>
<evidence type="ECO:0000313" key="2">
    <source>
        <dbReference type="EMBL" id="KAJ3473084.1"/>
    </source>
</evidence>
<proteinExistence type="predicted"/>
<dbReference type="AlphaFoldDB" id="A0AAD5YBR6"/>
<accession>A0AAD5YBR6</accession>
<keyword evidence="1" id="KW-0472">Membrane</keyword>
<feature type="transmembrane region" description="Helical" evidence="1">
    <location>
        <begin position="282"/>
        <end position="300"/>
    </location>
</feature>
<keyword evidence="1" id="KW-0812">Transmembrane</keyword>
<sequence length="544" mass="62193">MMFINQGIRQLRQYPEGTSDYAIQRVFLIFAKDYPRKLLDELKKIVEVDYCASYRELTDVADLVTFIAARRGKKRLIKQLDIFSHGLVHSIEFGYDVGESWQIRYGMNQACMLAPLAFDDDATIFSYACRTGLGHDIGTKLDPGEDPRYEESLAQIMADAGDVEVRAFPRRSNYDETYGTREELIAAKKTLPKIDEYRREVEAYHRQMAAYRKRTVALGKGPMNEIPGEPPPKAPVRPYTDREFQLAEHMKKRGNYESAADIGLPLDPLGATKSARMKKRTAALIVVMVLAAFALSWTVSGGSAMNEKIMMRVSEDEPLFDATQWFDNGMYRRIPVGDEDRIYYPEGTLYVDTSMRRISPSPFSDEQVESLQINMVMALRGEIFPADFLPTVPSSVDDIGLGSSFDPRPQTVYLASGFRDYGDDKPKIPVDYYTFYTLLEGKRFYVLIDRNGETGEILLAYRSYSSHLPKEEEERRFQELQSKVDLQSWLDESGWKKRSGELCPWPGTWECLELPIGKQTFAHNMPFPKVNAQDVTWRFVSSTC</sequence>
<dbReference type="EMBL" id="JANAWD010001574">
    <property type="protein sequence ID" value="KAJ3473084.1"/>
    <property type="molecule type" value="Genomic_DNA"/>
</dbReference>
<keyword evidence="1" id="KW-1133">Transmembrane helix</keyword>
<evidence type="ECO:0000256" key="1">
    <source>
        <dbReference type="SAM" id="Phobius"/>
    </source>
</evidence>
<keyword evidence="3" id="KW-1185">Reference proteome</keyword>
<name>A0AAD5YBR6_9APHY</name>